<feature type="active site" description="Charge relay system" evidence="2">
    <location>
        <position position="48"/>
    </location>
</feature>
<dbReference type="Proteomes" id="UP000032049">
    <property type="component" value="Unassembled WGS sequence"/>
</dbReference>
<dbReference type="STRING" id="1503925.TH53_23675"/>
<keyword evidence="2" id="KW-0720">Serine protease</keyword>
<gene>
    <name evidence="4" type="ORF">TH53_23675</name>
</gene>
<evidence type="ECO:0000256" key="1">
    <source>
        <dbReference type="ARBA" id="ARBA00022801"/>
    </source>
</evidence>
<feature type="domain" description="BTB" evidence="3">
    <location>
        <begin position="258"/>
        <end position="333"/>
    </location>
</feature>
<keyword evidence="2" id="KW-0645">Protease</keyword>
<keyword evidence="5" id="KW-1185">Reference proteome</keyword>
<accession>A0A0D0GC72</accession>
<organism evidence="4 5">
    <name type="scientific">Pedobacter lusitanus</name>
    <dbReference type="NCBI Taxonomy" id="1503925"/>
    <lineage>
        <taxon>Bacteria</taxon>
        <taxon>Pseudomonadati</taxon>
        <taxon>Bacteroidota</taxon>
        <taxon>Sphingobacteriia</taxon>
        <taxon>Sphingobacteriales</taxon>
        <taxon>Sphingobacteriaceae</taxon>
        <taxon>Pedobacter</taxon>
    </lineage>
</organism>
<dbReference type="OrthoDB" id="184152at2"/>
<dbReference type="InterPro" id="IPR036852">
    <property type="entry name" value="Peptidase_S8/S53_dom_sf"/>
</dbReference>
<dbReference type="PROSITE" id="PS51892">
    <property type="entry name" value="SUBTILASE"/>
    <property type="match status" value="1"/>
</dbReference>
<dbReference type="PROSITE" id="PS50097">
    <property type="entry name" value="BTB"/>
    <property type="match status" value="1"/>
</dbReference>
<sequence>MNIAIIDSGLDIHNQTFKNKVINGVHISLNRDSSFEIDSNYAEYTNGHGTAIAELISEIDPEANLFIVKISSFDKKLTEGLIVMAFEYCNAHYHIDIYNVSLGILTKNPGNKLYSICREIVNKGAIIISSAHYHPNIPCYPAFFPFVFSVATGVSKADLNEFLYLGEGNINVIGHGVKQQVTWCENCIEEVAGSSYATARFSGTLSRLLRDNPGFTAGRLPGLLSRFSSENVKQLYFIDRENIEVQLNETYVKEEDTKEVQILFYPFSDKKFNRYFSSLTYSSEYIRILFDEQDALKHKKIAGVHLTDLTNTELEKFKVIIGDVYNSKIDLDLECFMSLTERLISSNVNIYCLNERVYNYIHSIISKDDVSYKGKLVNLHSHFSRKDKNIVDKAEPPKEKPIVAVSGIDAMENLILTSRLRSALSEVYQLKSSIIVTCNYGLLEGGNVCIPYQRSDAGRIDFKQMASIVDNCISNDKCEVIFTYDQGLPNSNYLNNYIYNNKTLALTLEYFTSVIPDLFVFSINGTYRYDETINYITRVTNFFSLKASEYIIVYSNIDRISLLNELDNKINNKGETRRLFCLKKQAKSACKSIIEKFIK</sequence>
<name>A0A0D0GC72_9SPHI</name>
<feature type="active site" description="Charge relay system" evidence="2">
    <location>
        <position position="195"/>
    </location>
</feature>
<dbReference type="AlphaFoldDB" id="A0A0D0GC72"/>
<dbReference type="Pfam" id="PF00082">
    <property type="entry name" value="Peptidase_S8"/>
    <property type="match status" value="1"/>
</dbReference>
<evidence type="ECO:0000256" key="2">
    <source>
        <dbReference type="PROSITE-ProRule" id="PRU01240"/>
    </source>
</evidence>
<dbReference type="RefSeq" id="WP_041886389.1">
    <property type="nucleotide sequence ID" value="NZ_CP157278.1"/>
</dbReference>
<evidence type="ECO:0000259" key="3">
    <source>
        <dbReference type="PROSITE" id="PS50097"/>
    </source>
</evidence>
<feature type="active site" description="Charge relay system" evidence="2">
    <location>
        <position position="7"/>
    </location>
</feature>
<dbReference type="InterPro" id="IPR023827">
    <property type="entry name" value="Peptidase_S8_Asp-AS"/>
</dbReference>
<evidence type="ECO:0000313" key="4">
    <source>
        <dbReference type="EMBL" id="KIO74887.1"/>
    </source>
</evidence>
<evidence type="ECO:0000313" key="5">
    <source>
        <dbReference type="Proteomes" id="UP000032049"/>
    </source>
</evidence>
<dbReference type="Gene3D" id="3.40.50.200">
    <property type="entry name" value="Peptidase S8/S53 domain"/>
    <property type="match status" value="1"/>
</dbReference>
<dbReference type="EMBL" id="JXRA01000127">
    <property type="protein sequence ID" value="KIO74887.1"/>
    <property type="molecule type" value="Genomic_DNA"/>
</dbReference>
<dbReference type="GO" id="GO:0004252">
    <property type="term" value="F:serine-type endopeptidase activity"/>
    <property type="evidence" value="ECO:0007669"/>
    <property type="project" value="UniProtKB-UniRule"/>
</dbReference>
<dbReference type="GO" id="GO:0006508">
    <property type="term" value="P:proteolysis"/>
    <property type="evidence" value="ECO:0007669"/>
    <property type="project" value="UniProtKB-KW"/>
</dbReference>
<keyword evidence="1 2" id="KW-0378">Hydrolase</keyword>
<dbReference type="InterPro" id="IPR000210">
    <property type="entry name" value="BTB/POZ_dom"/>
</dbReference>
<proteinExistence type="inferred from homology"/>
<dbReference type="SUPFAM" id="SSF52743">
    <property type="entry name" value="Subtilisin-like"/>
    <property type="match status" value="1"/>
</dbReference>
<reference evidence="4 5" key="1">
    <citation type="submission" date="2015-01" db="EMBL/GenBank/DDBJ databases">
        <title>Draft genome sequence of Pedobacter sp. NL19 isolated from sludge of an effluent treatment pond in an abandoned uranium mine.</title>
        <authorList>
            <person name="Santos T."/>
            <person name="Caetano T."/>
            <person name="Covas C."/>
            <person name="Cruz A."/>
            <person name="Mendo S."/>
        </authorList>
    </citation>
    <scope>NUCLEOTIDE SEQUENCE [LARGE SCALE GENOMIC DNA]</scope>
    <source>
        <strain evidence="4 5">NL19</strain>
    </source>
</reference>
<dbReference type="InterPro" id="IPR000209">
    <property type="entry name" value="Peptidase_S8/S53_dom"/>
</dbReference>
<dbReference type="PROSITE" id="PS00136">
    <property type="entry name" value="SUBTILASE_ASP"/>
    <property type="match status" value="1"/>
</dbReference>
<comment type="similarity">
    <text evidence="2">Belongs to the peptidase S8 family.</text>
</comment>
<comment type="caution">
    <text evidence="4">The sequence shown here is derived from an EMBL/GenBank/DDBJ whole genome shotgun (WGS) entry which is preliminary data.</text>
</comment>
<protein>
    <recommendedName>
        <fullName evidence="3">BTB domain-containing protein</fullName>
    </recommendedName>
</protein>